<evidence type="ECO:0000256" key="4">
    <source>
        <dbReference type="ARBA" id="ARBA00022692"/>
    </source>
</evidence>
<reference evidence="10" key="1">
    <citation type="submission" date="2014-11" db="EMBL/GenBank/DDBJ databases">
        <authorList>
            <person name="Amaro Gonzalez C."/>
        </authorList>
    </citation>
    <scope>NUCLEOTIDE SEQUENCE</scope>
</reference>
<name>A0A0E9X4F3_ANGAN</name>
<dbReference type="RefSeq" id="XP_035259586.1">
    <property type="nucleotide sequence ID" value="XM_035403695.1"/>
</dbReference>
<dbReference type="RefSeq" id="XP_035259587.1">
    <property type="nucleotide sequence ID" value="XM_035403696.1"/>
</dbReference>
<dbReference type="OrthoDB" id="6147888at2759"/>
<dbReference type="GO" id="GO:0005743">
    <property type="term" value="C:mitochondrial inner membrane"/>
    <property type="evidence" value="ECO:0007669"/>
    <property type="project" value="UniProtKB-SubCell"/>
</dbReference>
<keyword evidence="5" id="KW-0999">Mitochondrion inner membrane</keyword>
<evidence type="ECO:0000313" key="10">
    <source>
        <dbReference type="EMBL" id="JAH96573.1"/>
    </source>
</evidence>
<sequence length="228" mass="26048">MLFLGIGPFRAFGCRGQLAVKNCRWLIAGVQPRLHGICQMQLTRTAPVKCCRLLSTFPRIQAREKPEDPPSHNFTLIYSFPAIRILRVISRLKLAQTGITMLLLPPVHYLYYQGQVTYTLMCYSTGIAVFAAIMLYSLSHYLRRVVGMIYLDNSKTTLKVSHLTFWGNRRDLYLPVTDVMTLGDTGDSKNEPLLCLKRYSCPDTLYFSTRFGHVMDKQGFELVFGKFS</sequence>
<evidence type="ECO:0000256" key="2">
    <source>
        <dbReference type="ARBA" id="ARBA00007020"/>
    </source>
</evidence>
<evidence type="ECO:0000256" key="6">
    <source>
        <dbReference type="ARBA" id="ARBA00022989"/>
    </source>
</evidence>
<evidence type="ECO:0000256" key="5">
    <source>
        <dbReference type="ARBA" id="ARBA00022792"/>
    </source>
</evidence>
<keyword evidence="8 9" id="KW-0472">Membrane</keyword>
<evidence type="ECO:0000256" key="7">
    <source>
        <dbReference type="ARBA" id="ARBA00023128"/>
    </source>
</evidence>
<feature type="transmembrane region" description="Helical" evidence="9">
    <location>
        <begin position="118"/>
        <end position="138"/>
    </location>
</feature>
<dbReference type="PANTHER" id="PTHR13603">
    <property type="entry name" value="TRANSMEMBRANE PROTEIN 186"/>
    <property type="match status" value="1"/>
</dbReference>
<evidence type="ECO:0000256" key="1">
    <source>
        <dbReference type="ARBA" id="ARBA00004448"/>
    </source>
</evidence>
<keyword evidence="7" id="KW-0496">Mitochondrion</keyword>
<organism evidence="10">
    <name type="scientific">Anguilla anguilla</name>
    <name type="common">European freshwater eel</name>
    <name type="synonym">Muraena anguilla</name>
    <dbReference type="NCBI Taxonomy" id="7936"/>
    <lineage>
        <taxon>Eukaryota</taxon>
        <taxon>Metazoa</taxon>
        <taxon>Chordata</taxon>
        <taxon>Craniata</taxon>
        <taxon>Vertebrata</taxon>
        <taxon>Euteleostomi</taxon>
        <taxon>Actinopterygii</taxon>
        <taxon>Neopterygii</taxon>
        <taxon>Teleostei</taxon>
        <taxon>Anguilliformes</taxon>
        <taxon>Anguillidae</taxon>
        <taxon>Anguilla</taxon>
    </lineage>
</organism>
<keyword evidence="4 9" id="KW-0812">Transmembrane</keyword>
<dbReference type="InterPro" id="IPR026571">
    <property type="entry name" value="Tmem186"/>
</dbReference>
<dbReference type="AlphaFoldDB" id="A0A0E9X4F3"/>
<accession>A0A0E9X4F3</accession>
<evidence type="ECO:0000256" key="8">
    <source>
        <dbReference type="ARBA" id="ARBA00023136"/>
    </source>
</evidence>
<dbReference type="PANTHER" id="PTHR13603:SF1">
    <property type="entry name" value="TRANSMEMBRANE PROTEIN 186"/>
    <property type="match status" value="1"/>
</dbReference>
<keyword evidence="6 9" id="KW-1133">Transmembrane helix</keyword>
<protein>
    <recommendedName>
        <fullName evidence="3">Transmembrane protein 186</fullName>
    </recommendedName>
</protein>
<dbReference type="OMA" id="MTIGDTG"/>
<dbReference type="KEGG" id="aang:118220078"/>
<comment type="similarity">
    <text evidence="2">Belongs to the TMEM186 family.</text>
</comment>
<dbReference type="CTD" id="25880"/>
<comment type="subcellular location">
    <subcellularLocation>
        <location evidence="1">Mitochondrion inner membrane</location>
        <topology evidence="1">Multi-pass membrane protein</topology>
    </subcellularLocation>
</comment>
<proteinExistence type="inferred from homology"/>
<dbReference type="GeneID" id="118220078"/>
<dbReference type="EMBL" id="GBXM01012004">
    <property type="protein sequence ID" value="JAH96573.1"/>
    <property type="molecule type" value="Transcribed_RNA"/>
</dbReference>
<reference evidence="10" key="2">
    <citation type="journal article" date="2015" name="Fish Shellfish Immunol.">
        <title>Early steps in the European eel (Anguilla anguilla)-Vibrio vulnificus interaction in the gills: Role of the RtxA13 toxin.</title>
        <authorList>
            <person name="Callol A."/>
            <person name="Pajuelo D."/>
            <person name="Ebbesson L."/>
            <person name="Teles M."/>
            <person name="MacKenzie S."/>
            <person name="Amaro C."/>
        </authorList>
    </citation>
    <scope>NUCLEOTIDE SEQUENCE</scope>
</reference>
<evidence type="ECO:0000256" key="3">
    <source>
        <dbReference type="ARBA" id="ARBA00014604"/>
    </source>
</evidence>
<evidence type="ECO:0000256" key="9">
    <source>
        <dbReference type="SAM" id="Phobius"/>
    </source>
</evidence>